<dbReference type="GO" id="GO:0005524">
    <property type="term" value="F:ATP binding"/>
    <property type="evidence" value="ECO:0007669"/>
    <property type="project" value="UniProtKB-KW"/>
</dbReference>
<dbReference type="EMBL" id="JAAXPN010000008">
    <property type="protein sequence ID" value="NKZ24675.1"/>
    <property type="molecule type" value="Genomic_DNA"/>
</dbReference>
<keyword evidence="4" id="KW-0067">ATP-binding</keyword>
<dbReference type="InterPro" id="IPR053149">
    <property type="entry name" value="TPK"/>
</dbReference>
<comment type="caution">
    <text evidence="7">The sequence shown here is derived from an EMBL/GenBank/DDBJ whole genome shotgun (WGS) entry which is preliminary data.</text>
</comment>
<dbReference type="PANTHER" id="PTHR41299:SF1">
    <property type="entry name" value="THIAMINE PYROPHOSPHOKINASE"/>
    <property type="match status" value="1"/>
</dbReference>
<dbReference type="GO" id="GO:0009229">
    <property type="term" value="P:thiamine diphosphate biosynthetic process"/>
    <property type="evidence" value="ECO:0007669"/>
    <property type="project" value="InterPro"/>
</dbReference>
<sequence length="220" mass="25128">MQRLNILVGGPTELWPQELIDKQIPGDWLGVDRGAIRLLEHGITPLIAIGDFDSINNDEKNLINQQLRDIRIARPEKDDTDTQLALTIAMDEFDAQEIYIYGATGGRIDHFLANVWTVTESRFRNIVERVHMIDNGNSLRFYLPGEHAIVREAGKKYLAFMNLTPVTNLTLIDELYPLTNWSSVAPKAWTSNEFTADVNHFKFESGIMLVIQCRDIQKIF</sequence>
<dbReference type="InterPro" id="IPR007373">
    <property type="entry name" value="Thiamin_PyroPKinase_B1-bd"/>
</dbReference>
<dbReference type="GO" id="GO:0030975">
    <property type="term" value="F:thiamine binding"/>
    <property type="evidence" value="ECO:0007669"/>
    <property type="project" value="InterPro"/>
</dbReference>
<reference evidence="7 8" key="1">
    <citation type="submission" date="2020-04" db="EMBL/GenBank/DDBJ databases">
        <title>MicrobeNet Type strains.</title>
        <authorList>
            <person name="Nicholson A.C."/>
        </authorList>
    </citation>
    <scope>NUCLEOTIDE SEQUENCE [LARGE SCALE GENOMIC DNA]</scope>
    <source>
        <strain evidence="7 8">CCUG 61472</strain>
    </source>
</reference>
<dbReference type="Pfam" id="PF04263">
    <property type="entry name" value="TPK_catalytic"/>
    <property type="match status" value="1"/>
</dbReference>
<dbReference type="RefSeq" id="WP_168722468.1">
    <property type="nucleotide sequence ID" value="NZ_JAAXPN010000008.1"/>
</dbReference>
<proteinExistence type="predicted"/>
<evidence type="ECO:0000313" key="7">
    <source>
        <dbReference type="EMBL" id="NKZ24675.1"/>
    </source>
</evidence>
<evidence type="ECO:0000256" key="4">
    <source>
        <dbReference type="ARBA" id="ARBA00022840"/>
    </source>
</evidence>
<keyword evidence="8" id="KW-1185">Reference proteome</keyword>
<gene>
    <name evidence="7" type="ORF">HF964_07705</name>
</gene>
<dbReference type="InterPro" id="IPR036759">
    <property type="entry name" value="TPK_catalytic_sf"/>
</dbReference>
<dbReference type="GO" id="GO:0006772">
    <property type="term" value="P:thiamine metabolic process"/>
    <property type="evidence" value="ECO:0007669"/>
    <property type="project" value="UniProtKB-UniRule"/>
</dbReference>
<dbReference type="EC" id="2.7.6.2" evidence="5"/>
<dbReference type="AlphaFoldDB" id="A0A7X6N435"/>
<dbReference type="PANTHER" id="PTHR41299">
    <property type="entry name" value="THIAMINE PYROPHOSPHOKINASE"/>
    <property type="match status" value="1"/>
</dbReference>
<evidence type="ECO:0000259" key="6">
    <source>
        <dbReference type="SMART" id="SM00983"/>
    </source>
</evidence>
<evidence type="ECO:0000256" key="3">
    <source>
        <dbReference type="ARBA" id="ARBA00022777"/>
    </source>
</evidence>
<keyword evidence="1 7" id="KW-0808">Transferase</keyword>
<dbReference type="NCBIfam" id="TIGR01378">
    <property type="entry name" value="thi_PPkinase"/>
    <property type="match status" value="1"/>
</dbReference>
<feature type="domain" description="Thiamin pyrophosphokinase thiamin-binding" evidence="6">
    <location>
        <begin position="145"/>
        <end position="209"/>
    </location>
</feature>
<dbReference type="Gene3D" id="3.40.50.10240">
    <property type="entry name" value="Thiamin pyrophosphokinase, catalytic domain"/>
    <property type="match status" value="1"/>
</dbReference>
<dbReference type="Proteomes" id="UP000549765">
    <property type="component" value="Unassembled WGS sequence"/>
</dbReference>
<accession>A0A7X6N435</accession>
<organism evidence="7 8">
    <name type="scientific">Periweissella fabalis</name>
    <dbReference type="NCBI Taxonomy" id="1070421"/>
    <lineage>
        <taxon>Bacteria</taxon>
        <taxon>Bacillati</taxon>
        <taxon>Bacillota</taxon>
        <taxon>Bacilli</taxon>
        <taxon>Lactobacillales</taxon>
        <taxon>Lactobacillaceae</taxon>
        <taxon>Periweissella</taxon>
    </lineage>
</organism>
<evidence type="ECO:0000256" key="5">
    <source>
        <dbReference type="NCBIfam" id="TIGR01378"/>
    </source>
</evidence>
<dbReference type="GO" id="GO:0004788">
    <property type="term" value="F:thiamine diphosphokinase activity"/>
    <property type="evidence" value="ECO:0007669"/>
    <property type="project" value="UniProtKB-UniRule"/>
</dbReference>
<name>A0A7X6N435_9LACO</name>
<dbReference type="GO" id="GO:0016301">
    <property type="term" value="F:kinase activity"/>
    <property type="evidence" value="ECO:0007669"/>
    <property type="project" value="UniProtKB-KW"/>
</dbReference>
<protein>
    <recommendedName>
        <fullName evidence="5">Thiamine diphosphokinase</fullName>
        <ecNumber evidence="5">2.7.6.2</ecNumber>
    </recommendedName>
</protein>
<dbReference type="Pfam" id="PF04265">
    <property type="entry name" value="TPK_B1_binding"/>
    <property type="match status" value="1"/>
</dbReference>
<evidence type="ECO:0000256" key="1">
    <source>
        <dbReference type="ARBA" id="ARBA00022679"/>
    </source>
</evidence>
<dbReference type="SUPFAM" id="SSF63999">
    <property type="entry name" value="Thiamin pyrophosphokinase, catalytic domain"/>
    <property type="match status" value="1"/>
</dbReference>
<dbReference type="InterPro" id="IPR007371">
    <property type="entry name" value="TPK_catalytic"/>
</dbReference>
<dbReference type="SMART" id="SM00983">
    <property type="entry name" value="TPK_B1_binding"/>
    <property type="match status" value="1"/>
</dbReference>
<dbReference type="InterPro" id="IPR006282">
    <property type="entry name" value="Thi_PPkinase"/>
</dbReference>
<evidence type="ECO:0000313" key="8">
    <source>
        <dbReference type="Proteomes" id="UP000549765"/>
    </source>
</evidence>
<keyword evidence="2" id="KW-0547">Nucleotide-binding</keyword>
<evidence type="ECO:0000256" key="2">
    <source>
        <dbReference type="ARBA" id="ARBA00022741"/>
    </source>
</evidence>
<dbReference type="CDD" id="cd07995">
    <property type="entry name" value="TPK"/>
    <property type="match status" value="1"/>
</dbReference>
<keyword evidence="3 7" id="KW-0418">Kinase</keyword>